<dbReference type="PANTHER" id="PTHR43527:SF2">
    <property type="entry name" value="4-DIPHOSPHOCYTIDYL-2-C-METHYL-D-ERYTHRITOL KINASE, CHLOROPLASTIC"/>
    <property type="match status" value="1"/>
</dbReference>
<keyword evidence="5 9" id="KW-0547">Nucleotide-binding</keyword>
<dbReference type="InterPro" id="IPR004424">
    <property type="entry name" value="IspE"/>
</dbReference>
<dbReference type="InterPro" id="IPR036554">
    <property type="entry name" value="GHMP_kinase_C_sf"/>
</dbReference>
<evidence type="ECO:0000256" key="5">
    <source>
        <dbReference type="ARBA" id="ARBA00022741"/>
    </source>
</evidence>
<dbReference type="EMBL" id="JBHRYQ010000001">
    <property type="protein sequence ID" value="MFC3812386.1"/>
    <property type="molecule type" value="Genomic_DNA"/>
</dbReference>
<dbReference type="Gene3D" id="3.30.230.10">
    <property type="match status" value="1"/>
</dbReference>
<dbReference type="SUPFAM" id="SSF55060">
    <property type="entry name" value="GHMP Kinase, C-terminal domain"/>
    <property type="match status" value="1"/>
</dbReference>
<sequence>MVSFPNAKVNLGLNITEKRSDGYHNIESVFYPIAWADMLEVVKSEEQHFQTTGLPIPGDAANNLIIKAFDLLKNEGLMPDAHVNIHLHKILPMGAGIGGGSADGAFMLKLLNEVFELNLSITQLQGYASQLGSDCSFFIENKPMYCFGRGNEFETVNLDLSKKTWVLVNPQIHISTAEAYASIKPQKPEVSIKEIIAQPINTWKDTLVNDFEIGLKDKYPKILEIKDKLYGLGAIYASMTGSGSTVFGIFDKELEGLSEMFSGCICWQGKGI</sequence>
<feature type="domain" description="GHMP kinase C-terminal" evidence="11">
    <location>
        <begin position="209"/>
        <end position="253"/>
    </location>
</feature>
<keyword evidence="13" id="KW-1185">Reference proteome</keyword>
<comment type="similarity">
    <text evidence="1 9">Belongs to the GHMP kinase family. IspE subfamily.</text>
</comment>
<feature type="domain" description="GHMP kinase N-terminal" evidence="10">
    <location>
        <begin position="63"/>
        <end position="134"/>
    </location>
</feature>
<dbReference type="PIRSF" id="PIRSF010376">
    <property type="entry name" value="IspE"/>
    <property type="match status" value="1"/>
</dbReference>
<feature type="binding site" evidence="9">
    <location>
        <begin position="92"/>
        <end position="102"/>
    </location>
    <ligand>
        <name>ATP</name>
        <dbReference type="ChEBI" id="CHEBI:30616"/>
    </ligand>
</feature>
<evidence type="ECO:0000256" key="2">
    <source>
        <dbReference type="ARBA" id="ARBA00012052"/>
    </source>
</evidence>
<dbReference type="Proteomes" id="UP001595616">
    <property type="component" value="Unassembled WGS sequence"/>
</dbReference>
<keyword evidence="9" id="KW-0414">Isoprene biosynthesis</keyword>
<organism evidence="12 13">
    <name type="scientific">Lacihabitans lacunae</name>
    <dbReference type="NCBI Taxonomy" id="1028214"/>
    <lineage>
        <taxon>Bacteria</taxon>
        <taxon>Pseudomonadati</taxon>
        <taxon>Bacteroidota</taxon>
        <taxon>Cytophagia</taxon>
        <taxon>Cytophagales</taxon>
        <taxon>Leadbetterellaceae</taxon>
        <taxon>Lacihabitans</taxon>
    </lineage>
</organism>
<keyword evidence="4 9" id="KW-0808">Transferase</keyword>
<evidence type="ECO:0000313" key="13">
    <source>
        <dbReference type="Proteomes" id="UP001595616"/>
    </source>
</evidence>
<keyword evidence="7 9" id="KW-0067">ATP-binding</keyword>
<dbReference type="Pfam" id="PF08544">
    <property type="entry name" value="GHMP_kinases_C"/>
    <property type="match status" value="1"/>
</dbReference>
<evidence type="ECO:0000256" key="1">
    <source>
        <dbReference type="ARBA" id="ARBA00009684"/>
    </source>
</evidence>
<dbReference type="NCBIfam" id="TIGR00154">
    <property type="entry name" value="ispE"/>
    <property type="match status" value="1"/>
</dbReference>
<comment type="pathway">
    <text evidence="9">Isoprenoid biosynthesis; isopentenyl diphosphate biosynthesis via DXP pathway; isopentenyl diphosphate from 1-deoxy-D-xylulose 5-phosphate: step 3/6.</text>
</comment>
<dbReference type="RefSeq" id="WP_379839256.1">
    <property type="nucleotide sequence ID" value="NZ_JBHRYQ010000001.1"/>
</dbReference>
<evidence type="ECO:0000256" key="4">
    <source>
        <dbReference type="ARBA" id="ARBA00022679"/>
    </source>
</evidence>
<dbReference type="HAMAP" id="MF_00061">
    <property type="entry name" value="IspE"/>
    <property type="match status" value="1"/>
</dbReference>
<gene>
    <name evidence="9 12" type="primary">ispE</name>
    <name evidence="12" type="ORF">ACFOOI_17125</name>
</gene>
<keyword evidence="6 9" id="KW-0418">Kinase</keyword>
<evidence type="ECO:0000313" key="12">
    <source>
        <dbReference type="EMBL" id="MFC3812386.1"/>
    </source>
</evidence>
<dbReference type="Gene3D" id="3.30.70.890">
    <property type="entry name" value="GHMP kinase, C-terminal domain"/>
    <property type="match status" value="1"/>
</dbReference>
<dbReference type="GO" id="GO:0050515">
    <property type="term" value="F:4-(cytidine 5'-diphospho)-2-C-methyl-D-erythritol kinase activity"/>
    <property type="evidence" value="ECO:0007669"/>
    <property type="project" value="UniProtKB-EC"/>
</dbReference>
<comment type="function">
    <text evidence="9">Catalyzes the phosphorylation of the position 2 hydroxy group of 4-diphosphocytidyl-2C-methyl-D-erythritol.</text>
</comment>
<accession>A0ABV7YZN6</accession>
<feature type="active site" evidence="9">
    <location>
        <position position="8"/>
    </location>
</feature>
<reference evidence="13" key="1">
    <citation type="journal article" date="2019" name="Int. J. Syst. Evol. Microbiol.">
        <title>The Global Catalogue of Microorganisms (GCM) 10K type strain sequencing project: providing services to taxonomists for standard genome sequencing and annotation.</title>
        <authorList>
            <consortium name="The Broad Institute Genomics Platform"/>
            <consortium name="The Broad Institute Genome Sequencing Center for Infectious Disease"/>
            <person name="Wu L."/>
            <person name="Ma J."/>
        </authorList>
    </citation>
    <scope>NUCLEOTIDE SEQUENCE [LARGE SCALE GENOMIC DNA]</scope>
    <source>
        <strain evidence="13">CECT 7956</strain>
    </source>
</reference>
<proteinExistence type="inferred from homology"/>
<comment type="catalytic activity">
    <reaction evidence="9">
        <text>4-CDP-2-C-methyl-D-erythritol + ATP = 4-CDP-2-C-methyl-D-erythritol 2-phosphate + ADP + H(+)</text>
        <dbReference type="Rhea" id="RHEA:18437"/>
        <dbReference type="ChEBI" id="CHEBI:15378"/>
        <dbReference type="ChEBI" id="CHEBI:30616"/>
        <dbReference type="ChEBI" id="CHEBI:57823"/>
        <dbReference type="ChEBI" id="CHEBI:57919"/>
        <dbReference type="ChEBI" id="CHEBI:456216"/>
        <dbReference type="EC" id="2.7.1.148"/>
    </reaction>
</comment>
<dbReference type="Pfam" id="PF00288">
    <property type="entry name" value="GHMP_kinases_N"/>
    <property type="match status" value="1"/>
</dbReference>
<protein>
    <recommendedName>
        <fullName evidence="3 9">4-diphosphocytidyl-2-C-methyl-D-erythritol kinase</fullName>
        <shortName evidence="9">CMK</shortName>
        <ecNumber evidence="2 9">2.7.1.148</ecNumber>
    </recommendedName>
    <alternativeName>
        <fullName evidence="8 9">4-(cytidine-5'-diphospho)-2-C-methyl-D-erythritol kinase</fullName>
    </alternativeName>
</protein>
<evidence type="ECO:0000256" key="7">
    <source>
        <dbReference type="ARBA" id="ARBA00022840"/>
    </source>
</evidence>
<name>A0ABV7YZN6_9BACT</name>
<dbReference type="SUPFAM" id="SSF54211">
    <property type="entry name" value="Ribosomal protein S5 domain 2-like"/>
    <property type="match status" value="1"/>
</dbReference>
<dbReference type="InterPro" id="IPR014721">
    <property type="entry name" value="Ribsml_uS5_D2-typ_fold_subgr"/>
</dbReference>
<dbReference type="InterPro" id="IPR013750">
    <property type="entry name" value="GHMP_kinase_C_dom"/>
</dbReference>
<evidence type="ECO:0000256" key="3">
    <source>
        <dbReference type="ARBA" id="ARBA00017473"/>
    </source>
</evidence>
<dbReference type="EC" id="2.7.1.148" evidence="2 9"/>
<evidence type="ECO:0000259" key="10">
    <source>
        <dbReference type="Pfam" id="PF00288"/>
    </source>
</evidence>
<dbReference type="InterPro" id="IPR006204">
    <property type="entry name" value="GHMP_kinase_N_dom"/>
</dbReference>
<evidence type="ECO:0000256" key="8">
    <source>
        <dbReference type="ARBA" id="ARBA00032554"/>
    </source>
</evidence>
<evidence type="ECO:0000259" key="11">
    <source>
        <dbReference type="Pfam" id="PF08544"/>
    </source>
</evidence>
<evidence type="ECO:0000256" key="9">
    <source>
        <dbReference type="HAMAP-Rule" id="MF_00061"/>
    </source>
</evidence>
<comment type="caution">
    <text evidence="12">The sequence shown here is derived from an EMBL/GenBank/DDBJ whole genome shotgun (WGS) entry which is preliminary data.</text>
</comment>
<dbReference type="PANTHER" id="PTHR43527">
    <property type="entry name" value="4-DIPHOSPHOCYTIDYL-2-C-METHYL-D-ERYTHRITOL KINASE, CHLOROPLASTIC"/>
    <property type="match status" value="1"/>
</dbReference>
<feature type="active site" evidence="9">
    <location>
        <position position="134"/>
    </location>
</feature>
<dbReference type="InterPro" id="IPR020568">
    <property type="entry name" value="Ribosomal_Su5_D2-typ_SF"/>
</dbReference>
<evidence type="ECO:0000256" key="6">
    <source>
        <dbReference type="ARBA" id="ARBA00022777"/>
    </source>
</evidence>